<dbReference type="Pfam" id="PF01205">
    <property type="entry name" value="Impact_N"/>
    <property type="match status" value="1"/>
</dbReference>
<evidence type="ECO:0000313" key="5">
    <source>
        <dbReference type="Proteomes" id="UP001159257"/>
    </source>
</evidence>
<dbReference type="Proteomes" id="UP001159257">
    <property type="component" value="Unassembled WGS sequence"/>
</dbReference>
<evidence type="ECO:0000256" key="1">
    <source>
        <dbReference type="ARBA" id="ARBA00007665"/>
    </source>
</evidence>
<dbReference type="SUPFAM" id="SSF54211">
    <property type="entry name" value="Ribosomal protein S5 domain 2-like"/>
    <property type="match status" value="1"/>
</dbReference>
<dbReference type="Gene3D" id="3.30.230.30">
    <property type="entry name" value="Impact, N-terminal domain"/>
    <property type="match status" value="1"/>
</dbReference>
<feature type="domain" description="UPF0029" evidence="3">
    <location>
        <begin position="164"/>
        <end position="219"/>
    </location>
</feature>
<dbReference type="InterPro" id="IPR015796">
    <property type="entry name" value="Impact_YigZ-like"/>
</dbReference>
<evidence type="ECO:0000259" key="3">
    <source>
        <dbReference type="Pfam" id="PF09186"/>
    </source>
</evidence>
<dbReference type="InterPro" id="IPR020568">
    <property type="entry name" value="Ribosomal_Su5_D2-typ_SF"/>
</dbReference>
<evidence type="ECO:0000259" key="2">
    <source>
        <dbReference type="Pfam" id="PF01205"/>
    </source>
</evidence>
<dbReference type="InterPro" id="IPR015269">
    <property type="entry name" value="UPF0029_Impact_C"/>
</dbReference>
<dbReference type="PROSITE" id="PS00910">
    <property type="entry name" value="UPF0029"/>
    <property type="match status" value="1"/>
</dbReference>
<dbReference type="InterPro" id="IPR020569">
    <property type="entry name" value="UPF0029_Impact_CS"/>
</dbReference>
<dbReference type="InterPro" id="IPR035647">
    <property type="entry name" value="EFG_III/V"/>
</dbReference>
<dbReference type="NCBIfam" id="TIGR00257">
    <property type="entry name" value="IMPACT_YIGZ"/>
    <property type="match status" value="1"/>
</dbReference>
<dbReference type="PANTHER" id="PTHR16301">
    <property type="entry name" value="IMPACT-RELATED"/>
    <property type="match status" value="1"/>
</dbReference>
<comment type="similarity">
    <text evidence="1">Belongs to the IMPACT family.</text>
</comment>
<comment type="caution">
    <text evidence="4">The sequence shown here is derived from an EMBL/GenBank/DDBJ whole genome shotgun (WGS) entry which is preliminary data.</text>
</comment>
<dbReference type="InterPro" id="IPR001498">
    <property type="entry name" value="Impact_N"/>
</dbReference>
<name>A0ABY1S123_9GAMM</name>
<dbReference type="EMBL" id="FXWV01000009">
    <property type="protein sequence ID" value="SMR75379.1"/>
    <property type="molecule type" value="Genomic_DNA"/>
</dbReference>
<dbReference type="Gene3D" id="3.30.70.240">
    <property type="match status" value="1"/>
</dbReference>
<keyword evidence="5" id="KW-1185">Reference proteome</keyword>
<organism evidence="4 5">
    <name type="scientific">Marinobacterium sediminicola</name>
    <dbReference type="NCBI Taxonomy" id="518898"/>
    <lineage>
        <taxon>Bacteria</taxon>
        <taxon>Pseudomonadati</taxon>
        <taxon>Pseudomonadota</taxon>
        <taxon>Gammaproteobacteria</taxon>
        <taxon>Oceanospirillales</taxon>
        <taxon>Oceanospirillaceae</taxon>
        <taxon>Marinobacterium</taxon>
    </lineage>
</organism>
<gene>
    <name evidence="4" type="ORF">SAMN04487964_10941</name>
</gene>
<reference evidence="4 5" key="1">
    <citation type="submission" date="2017-05" db="EMBL/GenBank/DDBJ databases">
        <authorList>
            <person name="Varghese N."/>
            <person name="Submissions S."/>
        </authorList>
    </citation>
    <scope>NUCLEOTIDE SEQUENCE [LARGE SCALE GENOMIC DNA]</scope>
    <source>
        <strain evidence="4 5">CGMCC 1.7287</strain>
    </source>
</reference>
<dbReference type="SUPFAM" id="SSF54980">
    <property type="entry name" value="EF-G C-terminal domain-like"/>
    <property type="match status" value="1"/>
</dbReference>
<feature type="domain" description="Impact N-terminal" evidence="2">
    <location>
        <begin position="41"/>
        <end position="148"/>
    </location>
</feature>
<dbReference type="Pfam" id="PF09186">
    <property type="entry name" value="DUF1949"/>
    <property type="match status" value="1"/>
</dbReference>
<dbReference type="InterPro" id="IPR036956">
    <property type="entry name" value="Impact_N_sf"/>
</dbReference>
<evidence type="ECO:0000313" key="4">
    <source>
        <dbReference type="EMBL" id="SMR75379.1"/>
    </source>
</evidence>
<sequence>MMPGVDACFWHLSCLSESPVLSTPRAYKIPMSEAEAEIEVKKSRFIASLCPITSEAEAKAFIERQRNRFPGANHHCWAFVVAEPFALKGLGSSDDGEPSGTAGRPMLAVLTGAELGQACVVVTRFFGGTKLGTGGLVRAYSQAVRAVLEQTPQVLREPQAYYRLTYPYSLTAAVEATLNGFETNVQDHQFTEQVQLSLSLPLEQESAFVSALSEQLHGQARVERLDGAD</sequence>
<dbReference type="PANTHER" id="PTHR16301:SF20">
    <property type="entry name" value="IMPACT FAMILY MEMBER YIGZ"/>
    <property type="match status" value="1"/>
</dbReference>
<proteinExistence type="inferred from homology"/>
<dbReference type="InterPro" id="IPR023582">
    <property type="entry name" value="Impact"/>
</dbReference>
<protein>
    <submittedName>
        <fullName evidence="4">Uncharacterized protein, YigZ family</fullName>
    </submittedName>
</protein>
<accession>A0ABY1S123</accession>